<comment type="caution">
    <text evidence="1">The sequence shown here is derived from an EMBL/GenBank/DDBJ whole genome shotgun (WGS) entry which is preliminary data.</text>
</comment>
<evidence type="ECO:0000313" key="1">
    <source>
        <dbReference type="EMBL" id="KAJ7658960.1"/>
    </source>
</evidence>
<protein>
    <submittedName>
        <fullName evidence="1">Uncharacterized protein</fullName>
    </submittedName>
</protein>
<proteinExistence type="predicted"/>
<sequence>MDQQTVRALGDLSLGDGNSEIEETLRGLGNLRLDAPDMDAVIAELVEVAQACLRSRQDRQLPAKAISYVLDRHAAGDEVELQEMLFVGEPHLKLFLLSTLHTRIPSPLNTIVVQNALADCLFALLGQGIGFESTPRPSPPLAFHAVVGRLGPWKLDRWLLTPKQAKGVQSPFAQLEDVFEAISRAAIEILFSKPTQAPPGDIADVIDQYRQEQSRLRDKLDRLWRVSY</sequence>
<dbReference type="Proteomes" id="UP001221757">
    <property type="component" value="Unassembled WGS sequence"/>
</dbReference>
<gene>
    <name evidence="1" type="ORF">B0H17DRAFT_1096395</name>
</gene>
<evidence type="ECO:0000313" key="2">
    <source>
        <dbReference type="Proteomes" id="UP001221757"/>
    </source>
</evidence>
<dbReference type="AlphaFoldDB" id="A0AAD7CR76"/>
<dbReference type="EMBL" id="JARKIE010000274">
    <property type="protein sequence ID" value="KAJ7658960.1"/>
    <property type="molecule type" value="Genomic_DNA"/>
</dbReference>
<organism evidence="1 2">
    <name type="scientific">Mycena rosella</name>
    <name type="common">Pink bonnet</name>
    <name type="synonym">Agaricus rosellus</name>
    <dbReference type="NCBI Taxonomy" id="1033263"/>
    <lineage>
        <taxon>Eukaryota</taxon>
        <taxon>Fungi</taxon>
        <taxon>Dikarya</taxon>
        <taxon>Basidiomycota</taxon>
        <taxon>Agaricomycotina</taxon>
        <taxon>Agaricomycetes</taxon>
        <taxon>Agaricomycetidae</taxon>
        <taxon>Agaricales</taxon>
        <taxon>Marasmiineae</taxon>
        <taxon>Mycenaceae</taxon>
        <taxon>Mycena</taxon>
    </lineage>
</organism>
<name>A0AAD7CR76_MYCRO</name>
<keyword evidence="2" id="KW-1185">Reference proteome</keyword>
<reference evidence="1" key="1">
    <citation type="submission" date="2023-03" db="EMBL/GenBank/DDBJ databases">
        <title>Massive genome expansion in bonnet fungi (Mycena s.s.) driven by repeated elements and novel gene families across ecological guilds.</title>
        <authorList>
            <consortium name="Lawrence Berkeley National Laboratory"/>
            <person name="Harder C.B."/>
            <person name="Miyauchi S."/>
            <person name="Viragh M."/>
            <person name="Kuo A."/>
            <person name="Thoen E."/>
            <person name="Andreopoulos B."/>
            <person name="Lu D."/>
            <person name="Skrede I."/>
            <person name="Drula E."/>
            <person name="Henrissat B."/>
            <person name="Morin E."/>
            <person name="Kohler A."/>
            <person name="Barry K."/>
            <person name="LaButti K."/>
            <person name="Morin E."/>
            <person name="Salamov A."/>
            <person name="Lipzen A."/>
            <person name="Mereny Z."/>
            <person name="Hegedus B."/>
            <person name="Baldrian P."/>
            <person name="Stursova M."/>
            <person name="Weitz H."/>
            <person name="Taylor A."/>
            <person name="Grigoriev I.V."/>
            <person name="Nagy L.G."/>
            <person name="Martin F."/>
            <person name="Kauserud H."/>
        </authorList>
    </citation>
    <scope>NUCLEOTIDE SEQUENCE</scope>
    <source>
        <strain evidence="1">CBHHK067</strain>
    </source>
</reference>
<accession>A0AAD7CR76</accession>